<protein>
    <recommendedName>
        <fullName evidence="3">YqaJ viral recombinase domain-containing protein</fullName>
    </recommendedName>
</protein>
<evidence type="ECO:0008006" key="3">
    <source>
        <dbReference type="Google" id="ProtNLM"/>
    </source>
</evidence>
<reference evidence="1 2" key="1">
    <citation type="submission" date="2023-02" db="EMBL/GenBank/DDBJ databases">
        <title>LHISI_Scaffold_Assembly.</title>
        <authorList>
            <person name="Stuart O.P."/>
            <person name="Cleave R."/>
            <person name="Magrath M.J.L."/>
            <person name="Mikheyev A.S."/>
        </authorList>
    </citation>
    <scope>NUCLEOTIDE SEQUENCE [LARGE SCALE GENOMIC DNA]</scope>
    <source>
        <strain evidence="1">Daus_M_001</strain>
        <tissue evidence="1">Leg muscle</tissue>
    </source>
</reference>
<feature type="non-terminal residue" evidence="1">
    <location>
        <position position="128"/>
    </location>
</feature>
<accession>A0ABQ9I7R0</accession>
<proteinExistence type="predicted"/>
<gene>
    <name evidence="1" type="ORF">PR048_005274</name>
</gene>
<dbReference type="Gene3D" id="3.90.320.10">
    <property type="match status" value="1"/>
</dbReference>
<name>A0ABQ9I7R0_9NEOP</name>
<keyword evidence="2" id="KW-1185">Reference proteome</keyword>
<sequence>MNHTSARPDDLVGNDGLVEIKCIPKIGDKPVLETPVDQKNAICLELRKNGCLQLKSQINIAKKRFCDFVVYSPSDIFVPLIERATLPLLSRFYLKFILPDIVDARIPRNLSARESAHLLQARGQIYNC</sequence>
<evidence type="ECO:0000313" key="2">
    <source>
        <dbReference type="Proteomes" id="UP001159363"/>
    </source>
</evidence>
<comment type="caution">
    <text evidence="1">The sequence shown here is derived from an EMBL/GenBank/DDBJ whole genome shotgun (WGS) entry which is preliminary data.</text>
</comment>
<organism evidence="1 2">
    <name type="scientific">Dryococelus australis</name>
    <dbReference type="NCBI Taxonomy" id="614101"/>
    <lineage>
        <taxon>Eukaryota</taxon>
        <taxon>Metazoa</taxon>
        <taxon>Ecdysozoa</taxon>
        <taxon>Arthropoda</taxon>
        <taxon>Hexapoda</taxon>
        <taxon>Insecta</taxon>
        <taxon>Pterygota</taxon>
        <taxon>Neoptera</taxon>
        <taxon>Polyneoptera</taxon>
        <taxon>Phasmatodea</taxon>
        <taxon>Verophasmatodea</taxon>
        <taxon>Anareolatae</taxon>
        <taxon>Phasmatidae</taxon>
        <taxon>Eurycanthinae</taxon>
        <taxon>Dryococelus</taxon>
    </lineage>
</organism>
<dbReference type="Proteomes" id="UP001159363">
    <property type="component" value="Chromosome 2"/>
</dbReference>
<evidence type="ECO:0000313" key="1">
    <source>
        <dbReference type="EMBL" id="KAJ8892693.1"/>
    </source>
</evidence>
<dbReference type="EMBL" id="JARBHB010000002">
    <property type="protein sequence ID" value="KAJ8892693.1"/>
    <property type="molecule type" value="Genomic_DNA"/>
</dbReference>
<dbReference type="InterPro" id="IPR011604">
    <property type="entry name" value="PDDEXK-like_dom_sf"/>
</dbReference>